<evidence type="ECO:0000259" key="6">
    <source>
        <dbReference type="PROSITE" id="PS50931"/>
    </source>
</evidence>
<evidence type="ECO:0000256" key="4">
    <source>
        <dbReference type="ARBA" id="ARBA00023163"/>
    </source>
</evidence>
<keyword evidence="4" id="KW-0804">Transcription</keyword>
<dbReference type="OrthoDB" id="9786526at2"/>
<dbReference type="RefSeq" id="WP_114186141.1">
    <property type="nucleotide sequence ID" value="NZ_BJYU01000015.1"/>
</dbReference>
<evidence type="ECO:0000313" key="7">
    <source>
        <dbReference type="EMBL" id="GEO13672.1"/>
    </source>
</evidence>
<dbReference type="InterPro" id="IPR005119">
    <property type="entry name" value="LysR_subst-bd"/>
</dbReference>
<dbReference type="Gene3D" id="1.10.10.10">
    <property type="entry name" value="Winged helix-like DNA-binding domain superfamily/Winged helix DNA-binding domain"/>
    <property type="match status" value="1"/>
</dbReference>
<dbReference type="PANTHER" id="PTHR30579:SF8">
    <property type="entry name" value="HTH-TYPE TRANSCRIPTIONAL REGULATOR HDFR"/>
    <property type="match status" value="1"/>
</dbReference>
<keyword evidence="8" id="KW-1185">Reference proteome</keyword>
<dbReference type="InterPro" id="IPR000847">
    <property type="entry name" value="LysR_HTH_N"/>
</dbReference>
<evidence type="ECO:0000313" key="8">
    <source>
        <dbReference type="Proteomes" id="UP000321085"/>
    </source>
</evidence>
<accession>A0A512BNY7</accession>
<feature type="compositionally biased region" description="Basic and acidic residues" evidence="5">
    <location>
        <begin position="273"/>
        <end position="282"/>
    </location>
</feature>
<dbReference type="PANTHER" id="PTHR30579">
    <property type="entry name" value="TRANSCRIPTIONAL REGULATOR"/>
    <property type="match status" value="1"/>
</dbReference>
<dbReference type="SUPFAM" id="SSF46785">
    <property type="entry name" value="Winged helix' DNA-binding domain"/>
    <property type="match status" value="1"/>
</dbReference>
<keyword evidence="3" id="KW-0238">DNA-binding</keyword>
<name>A0A512BNY7_9HYPH</name>
<dbReference type="AlphaFoldDB" id="A0A512BNY7"/>
<dbReference type="Pfam" id="PF00126">
    <property type="entry name" value="HTH_1"/>
    <property type="match status" value="1"/>
</dbReference>
<feature type="region of interest" description="Disordered" evidence="5">
    <location>
        <begin position="270"/>
        <end position="310"/>
    </location>
</feature>
<dbReference type="PRINTS" id="PR00039">
    <property type="entry name" value="HTHLYSR"/>
</dbReference>
<comment type="caution">
    <text evidence="7">The sequence shown here is derived from an EMBL/GenBank/DDBJ whole genome shotgun (WGS) entry which is preliminary data.</text>
</comment>
<evidence type="ECO:0000256" key="5">
    <source>
        <dbReference type="SAM" id="MobiDB-lite"/>
    </source>
</evidence>
<dbReference type="Pfam" id="PF03466">
    <property type="entry name" value="LysR_substrate"/>
    <property type="match status" value="1"/>
</dbReference>
<dbReference type="SUPFAM" id="SSF53850">
    <property type="entry name" value="Periplasmic binding protein-like II"/>
    <property type="match status" value="1"/>
</dbReference>
<dbReference type="EMBL" id="BJYU01000015">
    <property type="protein sequence ID" value="GEO13672.1"/>
    <property type="molecule type" value="Genomic_DNA"/>
</dbReference>
<dbReference type="Gene3D" id="3.40.190.290">
    <property type="match status" value="1"/>
</dbReference>
<dbReference type="InterPro" id="IPR036390">
    <property type="entry name" value="WH_DNA-bd_sf"/>
</dbReference>
<proteinExistence type="inferred from homology"/>
<dbReference type="GO" id="GO:0003677">
    <property type="term" value="F:DNA binding"/>
    <property type="evidence" value="ECO:0007669"/>
    <property type="project" value="UniProtKB-KW"/>
</dbReference>
<keyword evidence="2" id="KW-0805">Transcription regulation</keyword>
<organism evidence="7 8">
    <name type="scientific">Microvirga aerophila</name>
    <dbReference type="NCBI Taxonomy" id="670291"/>
    <lineage>
        <taxon>Bacteria</taxon>
        <taxon>Pseudomonadati</taxon>
        <taxon>Pseudomonadota</taxon>
        <taxon>Alphaproteobacteria</taxon>
        <taxon>Hyphomicrobiales</taxon>
        <taxon>Methylobacteriaceae</taxon>
        <taxon>Microvirga</taxon>
    </lineage>
</organism>
<sequence length="310" mass="33863">MDIELARTFLAIVEAGSFVRAAERLNVTQTTVSARVRSLEDQLRRPVFLRNKAGVTLTAAGEQFLRFAPTLVQVWERARHQVALPVGRRAVLAAGGELALWNPLLLNWMVWMRRSAPDIALQTQVGLSDDMLRQVANGVLDLAVVYSPRQWPGLKAEMLMEERLVLVTTDPSTAGVSDPDYVYVDWGADFAAHHGLNYPQFSNPGLSIGLGPLGLDYIVHVGGTGYFRKRVAQPYLADGRLHVVPHTPEFTLCAYAVHSENAESEDLETALEGLREAARADEAPSPNHRVQAEPRAGRSGVGLGASVPAE</sequence>
<evidence type="ECO:0000256" key="1">
    <source>
        <dbReference type="ARBA" id="ARBA00009437"/>
    </source>
</evidence>
<dbReference type="InterPro" id="IPR050176">
    <property type="entry name" value="LTTR"/>
</dbReference>
<gene>
    <name evidence="7" type="ORF">MAE02_13680</name>
</gene>
<evidence type="ECO:0000256" key="3">
    <source>
        <dbReference type="ARBA" id="ARBA00023125"/>
    </source>
</evidence>
<dbReference type="Proteomes" id="UP000321085">
    <property type="component" value="Unassembled WGS sequence"/>
</dbReference>
<dbReference type="GO" id="GO:0003700">
    <property type="term" value="F:DNA-binding transcription factor activity"/>
    <property type="evidence" value="ECO:0007669"/>
    <property type="project" value="InterPro"/>
</dbReference>
<feature type="domain" description="HTH lysR-type" evidence="6">
    <location>
        <begin position="1"/>
        <end position="58"/>
    </location>
</feature>
<reference evidence="7 8" key="1">
    <citation type="submission" date="2019-07" db="EMBL/GenBank/DDBJ databases">
        <title>Whole genome shotgun sequence of Microvirga aerophila NBRC 106136.</title>
        <authorList>
            <person name="Hosoyama A."/>
            <person name="Uohara A."/>
            <person name="Ohji S."/>
            <person name="Ichikawa N."/>
        </authorList>
    </citation>
    <scope>NUCLEOTIDE SEQUENCE [LARGE SCALE GENOMIC DNA]</scope>
    <source>
        <strain evidence="7 8">NBRC 106136</strain>
    </source>
</reference>
<comment type="similarity">
    <text evidence="1">Belongs to the LysR transcriptional regulatory family.</text>
</comment>
<dbReference type="PROSITE" id="PS50931">
    <property type="entry name" value="HTH_LYSR"/>
    <property type="match status" value="1"/>
</dbReference>
<dbReference type="InterPro" id="IPR036388">
    <property type="entry name" value="WH-like_DNA-bd_sf"/>
</dbReference>
<evidence type="ECO:0000256" key="2">
    <source>
        <dbReference type="ARBA" id="ARBA00023015"/>
    </source>
</evidence>
<protein>
    <submittedName>
        <fullName evidence="7">LysR family transcriptional regulator</fullName>
    </submittedName>
</protein>